<organism evidence="1">
    <name type="scientific">Klosneuvirus KNV1</name>
    <dbReference type="NCBI Taxonomy" id="1977640"/>
    <lineage>
        <taxon>Viruses</taxon>
        <taxon>Varidnaviria</taxon>
        <taxon>Bamfordvirae</taxon>
        <taxon>Nucleocytoviricota</taxon>
        <taxon>Megaviricetes</taxon>
        <taxon>Imitervirales</taxon>
        <taxon>Mimiviridae</taxon>
        <taxon>Klosneuvirinae</taxon>
        <taxon>Klosneuvirus</taxon>
    </lineage>
</organism>
<dbReference type="Gene3D" id="3.40.30.10">
    <property type="entry name" value="Glutaredoxin"/>
    <property type="match status" value="1"/>
</dbReference>
<accession>A0A1V0SI00</accession>
<reference evidence="1" key="1">
    <citation type="journal article" date="2017" name="Science">
        <title>Giant viruses with an expanded complement of translation system components.</title>
        <authorList>
            <person name="Schulz F."/>
            <person name="Yutin N."/>
            <person name="Ivanova N.N."/>
            <person name="Ortega D.R."/>
            <person name="Lee T.K."/>
            <person name="Vierheilig J."/>
            <person name="Daims H."/>
            <person name="Horn M."/>
            <person name="Wagner M."/>
            <person name="Jensen G.J."/>
            <person name="Kyrpides N.C."/>
            <person name="Koonin E.V."/>
            <person name="Woyke T."/>
        </authorList>
    </citation>
    <scope>NUCLEOTIDE SEQUENCE</scope>
    <source>
        <strain evidence="1">KNV1</strain>
    </source>
</reference>
<name>A0A1V0SI00_9VIRU</name>
<sequence>MSSELIKHNINIILIQIDEAHSTAWPLSINAILNIEQPEPQKTFEDRINRANYFVDNYHPPYDVYIDGWDNQFAELFRAWPDKYHLIDQNKMILAKSDYGTEGDKEAVILEDCTLLLQKLMSNI</sequence>
<dbReference type="EMBL" id="KY684108">
    <property type="protein sequence ID" value="ARF11258.1"/>
    <property type="molecule type" value="Genomic_DNA"/>
</dbReference>
<evidence type="ECO:0000313" key="1">
    <source>
        <dbReference type="EMBL" id="ARF11258.1"/>
    </source>
</evidence>
<gene>
    <name evidence="1" type="ORF">Klosneuvirus_1_115</name>
</gene>
<proteinExistence type="predicted"/>
<protein>
    <submittedName>
        <fullName evidence="1">Uncharacterized protein</fullName>
    </submittedName>
</protein>